<dbReference type="FunFam" id="3.60.20.30:FF:000001">
    <property type="entry name" value="Isoaspartyl peptidase/L-asparaginase"/>
    <property type="match status" value="1"/>
</dbReference>
<evidence type="ECO:0000256" key="1">
    <source>
        <dbReference type="ARBA" id="ARBA00000306"/>
    </source>
</evidence>
<keyword evidence="4" id="KW-0645">Protease</keyword>
<dbReference type="GO" id="GO:0008798">
    <property type="term" value="F:beta-aspartyl-peptidase activity"/>
    <property type="evidence" value="ECO:0007669"/>
    <property type="project" value="UniProtKB-EC"/>
</dbReference>
<dbReference type="Gene3D" id="3.60.20.30">
    <property type="entry name" value="(Glycosyl)asparaginase"/>
    <property type="match status" value="1"/>
</dbReference>
<dbReference type="InterPro" id="IPR000246">
    <property type="entry name" value="Peptidase_T2"/>
</dbReference>
<dbReference type="EMBL" id="CP002859">
    <property type="protein sequence ID" value="AEI50604.1"/>
    <property type="molecule type" value="Genomic_DNA"/>
</dbReference>
<keyword evidence="5 12" id="KW-0378">Hydrolase</keyword>
<dbReference type="EC" id="3.4.19.5" evidence="2"/>
<dbReference type="GO" id="GO:0006508">
    <property type="term" value="P:proteolysis"/>
    <property type="evidence" value="ECO:0007669"/>
    <property type="project" value="UniProtKB-KW"/>
</dbReference>
<dbReference type="CDD" id="cd04702">
    <property type="entry name" value="ASRGL1_like"/>
    <property type="match status" value="1"/>
</dbReference>
<dbReference type="PANTHER" id="PTHR10188">
    <property type="entry name" value="L-ASPARAGINASE"/>
    <property type="match status" value="1"/>
</dbReference>
<feature type="binding site" evidence="10">
    <location>
        <begin position="203"/>
        <end position="206"/>
    </location>
    <ligand>
        <name>substrate</name>
    </ligand>
</feature>
<protein>
    <recommendedName>
        <fullName evidence="8">Isoaspartyl peptidase</fullName>
        <ecNumber evidence="2">3.4.19.5</ecNumber>
        <ecNumber evidence="3">3.5.1.1</ecNumber>
    </recommendedName>
</protein>
<accession>A0A7U4E7P7</accession>
<dbReference type="Proteomes" id="UP000000493">
    <property type="component" value="Chromosome"/>
</dbReference>
<feature type="active site" description="Nucleophile" evidence="9">
    <location>
        <position position="175"/>
    </location>
</feature>
<dbReference type="PANTHER" id="PTHR10188:SF6">
    <property type="entry name" value="N(4)-(BETA-N-ACETYLGLUCOSAMINYL)-L-ASPARAGINASE"/>
    <property type="match status" value="1"/>
</dbReference>
<feature type="binding site" evidence="10">
    <location>
        <begin position="226"/>
        <end position="229"/>
    </location>
    <ligand>
        <name>substrate</name>
    </ligand>
</feature>
<evidence type="ECO:0000256" key="7">
    <source>
        <dbReference type="ARBA" id="ARBA00049366"/>
    </source>
</evidence>
<comment type="catalytic activity">
    <reaction evidence="1">
        <text>Cleavage of a beta-linked Asp residue from the N-terminus of a polypeptide.</text>
        <dbReference type="EC" id="3.4.19.5"/>
    </reaction>
</comment>
<dbReference type="InterPro" id="IPR029055">
    <property type="entry name" value="Ntn_hydrolases_N"/>
</dbReference>
<gene>
    <name evidence="12" type="ordered locus">Runsl_4261</name>
</gene>
<evidence type="ECO:0000256" key="2">
    <source>
        <dbReference type="ARBA" id="ARBA00012879"/>
    </source>
</evidence>
<evidence type="ECO:0000313" key="12">
    <source>
        <dbReference type="EMBL" id="AEI50604.1"/>
    </source>
</evidence>
<feature type="site" description="Cleavage; by autolysis" evidence="11">
    <location>
        <begin position="174"/>
        <end position="175"/>
    </location>
</feature>
<keyword evidence="6" id="KW-0068">Autocatalytic cleavage</keyword>
<organism evidence="12 13">
    <name type="scientific">Runella slithyformis (strain ATCC 29530 / DSM 19594 / LMG 11500 / NCIMB 11436 / LSU 4)</name>
    <dbReference type="NCBI Taxonomy" id="761193"/>
    <lineage>
        <taxon>Bacteria</taxon>
        <taxon>Pseudomonadati</taxon>
        <taxon>Bacteroidota</taxon>
        <taxon>Cytophagia</taxon>
        <taxon>Cytophagales</taxon>
        <taxon>Spirosomataceae</taxon>
        <taxon>Runella</taxon>
    </lineage>
</organism>
<dbReference type="RefSeq" id="WP_013929901.1">
    <property type="nucleotide sequence ID" value="NC_015703.1"/>
</dbReference>
<dbReference type="InterPro" id="IPR033844">
    <property type="entry name" value="ASRGL1_meta"/>
</dbReference>
<dbReference type="Pfam" id="PF01112">
    <property type="entry name" value="Asparaginase_2"/>
    <property type="match status" value="1"/>
</dbReference>
<evidence type="ECO:0000313" key="13">
    <source>
        <dbReference type="Proteomes" id="UP000000493"/>
    </source>
</evidence>
<comment type="catalytic activity">
    <reaction evidence="7">
        <text>L-asparagine + H2O = L-aspartate + NH4(+)</text>
        <dbReference type="Rhea" id="RHEA:21016"/>
        <dbReference type="ChEBI" id="CHEBI:15377"/>
        <dbReference type="ChEBI" id="CHEBI:28938"/>
        <dbReference type="ChEBI" id="CHEBI:29991"/>
        <dbReference type="ChEBI" id="CHEBI:58048"/>
        <dbReference type="EC" id="3.5.1.1"/>
    </reaction>
</comment>
<reference evidence="12 13" key="2">
    <citation type="journal article" date="2012" name="Stand. Genomic Sci.">
        <title>Complete genome sequence of the aquatic bacterium Runella slithyformis type strain (LSU 4(T)).</title>
        <authorList>
            <person name="Copeland A."/>
            <person name="Zhang X."/>
            <person name="Misra M."/>
            <person name="Lapidus A."/>
            <person name="Nolan M."/>
            <person name="Lucas S."/>
            <person name="Deshpande S."/>
            <person name="Cheng J.F."/>
            <person name="Tapia R."/>
            <person name="Goodwin L.A."/>
            <person name="Pitluck S."/>
            <person name="Liolios K."/>
            <person name="Pagani I."/>
            <person name="Ivanova N."/>
            <person name="Mikhailova N."/>
            <person name="Pati A."/>
            <person name="Chen A."/>
            <person name="Palaniappan K."/>
            <person name="Land M."/>
            <person name="Hauser L."/>
            <person name="Pan C."/>
            <person name="Jeffries C.D."/>
            <person name="Detter J.C."/>
            <person name="Brambilla E.M."/>
            <person name="Rohde M."/>
            <person name="Djao O.D."/>
            <person name="Goker M."/>
            <person name="Sikorski J."/>
            <person name="Tindall B.J."/>
            <person name="Woyke T."/>
            <person name="Bristow J."/>
            <person name="Eisen J.A."/>
            <person name="Markowitz V."/>
            <person name="Hugenholtz P."/>
            <person name="Kyrpides N.C."/>
            <person name="Klenk H.P."/>
            <person name="Mavromatis K."/>
        </authorList>
    </citation>
    <scope>NUCLEOTIDE SEQUENCE [LARGE SCALE GENOMIC DNA]</scope>
    <source>
        <strain evidence="13">ATCC 29530 / DSM 19594 / LMG 11500 / NCIMB 11436 / LSU 4</strain>
    </source>
</reference>
<dbReference type="AlphaFoldDB" id="A0A7U4E7P7"/>
<evidence type="ECO:0000256" key="11">
    <source>
        <dbReference type="PIRSR" id="PIRSR600246-3"/>
    </source>
</evidence>
<sequence>MSPKKATIAMAVHGGAGPDSDFIKQHKAEHEEGLKKALTAGYGVLEKGGTALDAVEAAVCSLEDNEFFNAGRGSAINHKGEVEMDASIMDGKTKKAGAVSMVKNVKNPITLAKFIMNNTHHVLLSGNGALEFAKAEDIALETDAYFISSHQYDLFLEERDTQSIQELLKQRVHGTVGAVAVDTKGNVAAATSTGGTTNSLDGRIGDSCIIGAGCFADNATCAVSGTGDGEYLITGVVAHAISEALRYTQCSLQEACDLVIQEYHKATKGNMGVISVNARGEIGISFNSQRMHRAWQSETHPLQVRIYDRE</sequence>
<evidence type="ECO:0000256" key="3">
    <source>
        <dbReference type="ARBA" id="ARBA00012920"/>
    </source>
</evidence>
<evidence type="ECO:0000256" key="6">
    <source>
        <dbReference type="ARBA" id="ARBA00022813"/>
    </source>
</evidence>
<evidence type="ECO:0000256" key="9">
    <source>
        <dbReference type="PIRSR" id="PIRSR600246-1"/>
    </source>
</evidence>
<dbReference type="EC" id="3.5.1.1" evidence="3"/>
<evidence type="ECO:0000256" key="5">
    <source>
        <dbReference type="ARBA" id="ARBA00022801"/>
    </source>
</evidence>
<proteinExistence type="predicted"/>
<evidence type="ECO:0000256" key="10">
    <source>
        <dbReference type="PIRSR" id="PIRSR600246-2"/>
    </source>
</evidence>
<name>A0A7U4E7P7_RUNSL</name>
<evidence type="ECO:0000256" key="4">
    <source>
        <dbReference type="ARBA" id="ARBA00022670"/>
    </source>
</evidence>
<dbReference type="GO" id="GO:0004067">
    <property type="term" value="F:asparaginase activity"/>
    <property type="evidence" value="ECO:0007669"/>
    <property type="project" value="UniProtKB-EC"/>
</dbReference>
<reference evidence="13" key="1">
    <citation type="submission" date="2011-06" db="EMBL/GenBank/DDBJ databases">
        <title>The complete genome of chromosome of Runella slithyformis DSM 19594.</title>
        <authorList>
            <consortium name="US DOE Joint Genome Institute (JGI-PGF)"/>
            <person name="Lucas S."/>
            <person name="Han J."/>
            <person name="Lapidus A."/>
            <person name="Bruce D."/>
            <person name="Goodwin L."/>
            <person name="Pitluck S."/>
            <person name="Peters L."/>
            <person name="Kyrpides N."/>
            <person name="Mavromatis K."/>
            <person name="Ivanova N."/>
            <person name="Ovchinnikova G."/>
            <person name="Zhang X."/>
            <person name="Misra M."/>
            <person name="Detter J.C."/>
            <person name="Tapia R."/>
            <person name="Han C."/>
            <person name="Land M."/>
            <person name="Hauser L."/>
            <person name="Markowitz V."/>
            <person name="Cheng J.-F."/>
            <person name="Hugenholtz P."/>
            <person name="Woyke T."/>
            <person name="Wu D."/>
            <person name="Tindall B."/>
            <person name="Faehrich R."/>
            <person name="Brambilla E."/>
            <person name="Klenk H.-P."/>
            <person name="Eisen J.A."/>
        </authorList>
    </citation>
    <scope>NUCLEOTIDE SEQUENCE [LARGE SCALE GENOMIC DNA]</scope>
    <source>
        <strain evidence="13">ATCC 29530 / DSM 19594 / LMG 11500 / NCIMB 11436 / LSU 4</strain>
    </source>
</reference>
<dbReference type="SUPFAM" id="SSF56235">
    <property type="entry name" value="N-terminal nucleophile aminohydrolases (Ntn hydrolases)"/>
    <property type="match status" value="1"/>
</dbReference>
<keyword evidence="13" id="KW-1185">Reference proteome</keyword>
<dbReference type="KEGG" id="rsi:Runsl_4261"/>
<evidence type="ECO:0000256" key="8">
    <source>
        <dbReference type="ARBA" id="ARBA00069124"/>
    </source>
</evidence>